<feature type="transmembrane region" description="Helical" evidence="1">
    <location>
        <begin position="192"/>
        <end position="214"/>
    </location>
</feature>
<name>A0A9D1FJK0_9BACT</name>
<comment type="caution">
    <text evidence="2">The sequence shown here is derived from an EMBL/GenBank/DDBJ whole genome shotgun (WGS) entry which is preliminary data.</text>
</comment>
<dbReference type="AlphaFoldDB" id="A0A9D1FJK0"/>
<evidence type="ECO:0000313" key="3">
    <source>
        <dbReference type="Proteomes" id="UP000886865"/>
    </source>
</evidence>
<keyword evidence="1" id="KW-0812">Transmembrane</keyword>
<proteinExistence type="predicted"/>
<protein>
    <submittedName>
        <fullName evidence="2">Uncharacterized protein</fullName>
    </submittedName>
</protein>
<dbReference type="EMBL" id="DVJQ01000053">
    <property type="protein sequence ID" value="HIS74667.1"/>
    <property type="molecule type" value="Genomic_DNA"/>
</dbReference>
<evidence type="ECO:0000256" key="1">
    <source>
        <dbReference type="SAM" id="Phobius"/>
    </source>
</evidence>
<evidence type="ECO:0000313" key="2">
    <source>
        <dbReference type="EMBL" id="HIS74667.1"/>
    </source>
</evidence>
<sequence length="874" mass="98503">MGILNSIGQVISNRKNFKTWEENQNDNNARRKALAQTNPKSAQELEKAKRQGKVIMDIIDIMDAHSEDVAENTETATVPFQALVPYFATLLSSAISGKFVMFPAQNALNKAYSEFVDSEQVKNLVKKVAEYAQKNNIEDLEYFCGFDFLSKNKMDLLKNIDDDEIKTVYKTVSELVEKYKNNPAVKNYGKKLGLTVLIPIGALISSSIASTIFATKLQVNSSRIARWQSREQLKDPKYFVEYTPEQIEKATQIVEQKEKEQKGFSLKLFNKKEKASLIQVIKDNKKYKEWKKTDKDESKLVQRELSQEELQQAQKDKEVIQRITKIINNKAEDYSENMEVAADTLIVGTPFLGSAVGAIIGFIGNKTGILDKVAKGGLDNLIKDLDKTSADKIKKAQETLKNLAKDTPEYKKATTELIGSILSASFANTKGTKSDEILKKAKKILNAFMSTKLSRNVLFGIVGGIMTTTFGLIISLKLQKASARAGRFLAKRELEKDPNNFIGYSDEELKSVQDVKAQKRPFGERFKEYITFLPRVIGEYFDYQKYLKTTAAKNRAIREELIKTDVTDEQLREAKNLQRKMFNTFEKVDDKSQEYSESIEAATEIAKPAVAMLGMFSLLSPALFVSVQLARGKIKAGNVLEKVSKFLSDKTGFLKGKIIGKYLDNVNQNIIKGTQKMSAATTDVASEIKINKADFFEGIKSMLEIFKDSLKDLDPQDFNKAIDSMKLPVYLKHAMKESSPEQVLAIIENFEKIGKNIPQDKLNEILDSYIKMAEKNPQGAAEFLKDPKNLRNIFITKDVAKYGSIAASTWSALTLGLTYALESYLASMQKRSGRLGVMKAMEELDDPRYYANIEPKETTSEQEQTEIKNNKYLL</sequence>
<dbReference type="InterPro" id="IPR016024">
    <property type="entry name" value="ARM-type_fold"/>
</dbReference>
<organism evidence="2 3">
    <name type="scientific">Candidatus Galligastranaerophilus intestinavium</name>
    <dbReference type="NCBI Taxonomy" id="2840836"/>
    <lineage>
        <taxon>Bacteria</taxon>
        <taxon>Candidatus Galligastranaerophilus</taxon>
    </lineage>
</organism>
<keyword evidence="1" id="KW-0472">Membrane</keyword>
<dbReference type="Proteomes" id="UP000886865">
    <property type="component" value="Unassembled WGS sequence"/>
</dbReference>
<gene>
    <name evidence="2" type="ORF">IAA86_06575</name>
</gene>
<feature type="transmembrane region" description="Helical" evidence="1">
    <location>
        <begin position="457"/>
        <end position="476"/>
    </location>
</feature>
<reference evidence="2" key="2">
    <citation type="journal article" date="2021" name="PeerJ">
        <title>Extensive microbial diversity within the chicken gut microbiome revealed by metagenomics and culture.</title>
        <authorList>
            <person name="Gilroy R."/>
            <person name="Ravi A."/>
            <person name="Getino M."/>
            <person name="Pursley I."/>
            <person name="Horton D.L."/>
            <person name="Alikhan N.F."/>
            <person name="Baker D."/>
            <person name="Gharbi K."/>
            <person name="Hall N."/>
            <person name="Watson M."/>
            <person name="Adriaenssens E.M."/>
            <person name="Foster-Nyarko E."/>
            <person name="Jarju S."/>
            <person name="Secka A."/>
            <person name="Antonio M."/>
            <person name="Oren A."/>
            <person name="Chaudhuri R.R."/>
            <person name="La Ragione R."/>
            <person name="Hildebrand F."/>
            <person name="Pallen M.J."/>
        </authorList>
    </citation>
    <scope>NUCLEOTIDE SEQUENCE</scope>
    <source>
        <strain evidence="2">CHK152-2871</strain>
    </source>
</reference>
<keyword evidence="1" id="KW-1133">Transmembrane helix</keyword>
<accession>A0A9D1FJK0</accession>
<reference evidence="2" key="1">
    <citation type="submission" date="2020-10" db="EMBL/GenBank/DDBJ databases">
        <authorList>
            <person name="Gilroy R."/>
        </authorList>
    </citation>
    <scope>NUCLEOTIDE SEQUENCE</scope>
    <source>
        <strain evidence="2">CHK152-2871</strain>
    </source>
</reference>
<dbReference type="SUPFAM" id="SSF48371">
    <property type="entry name" value="ARM repeat"/>
    <property type="match status" value="1"/>
</dbReference>